<evidence type="ECO:0000313" key="3">
    <source>
        <dbReference type="Proteomes" id="UP000298355"/>
    </source>
</evidence>
<dbReference type="RefSeq" id="WP_134362688.1">
    <property type="nucleotide sequence ID" value="NZ_SOGJ01000012.1"/>
</dbReference>
<keyword evidence="2" id="KW-0238">DNA-binding</keyword>
<evidence type="ECO:0000313" key="2">
    <source>
        <dbReference type="EMBL" id="TFC99783.1"/>
    </source>
</evidence>
<organism evidence="2 3">
    <name type="scientific">Cryobacterium breve</name>
    <dbReference type="NCBI Taxonomy" id="1259258"/>
    <lineage>
        <taxon>Bacteria</taxon>
        <taxon>Bacillati</taxon>
        <taxon>Actinomycetota</taxon>
        <taxon>Actinomycetes</taxon>
        <taxon>Micrococcales</taxon>
        <taxon>Microbacteriaceae</taxon>
        <taxon>Cryobacterium</taxon>
    </lineage>
</organism>
<evidence type="ECO:0000259" key="1">
    <source>
        <dbReference type="Pfam" id="PF12728"/>
    </source>
</evidence>
<dbReference type="Pfam" id="PF12728">
    <property type="entry name" value="HTH_17"/>
    <property type="match status" value="1"/>
</dbReference>
<dbReference type="Proteomes" id="UP000298355">
    <property type="component" value="Unassembled WGS sequence"/>
</dbReference>
<dbReference type="EMBL" id="SOGJ01000012">
    <property type="protein sequence ID" value="TFC99783.1"/>
    <property type="molecule type" value="Genomic_DNA"/>
</dbReference>
<name>A0ABY2J6U7_9MICO</name>
<protein>
    <submittedName>
        <fullName evidence="2">DNA-binding protein</fullName>
    </submittedName>
</protein>
<sequence length="66" mass="7466">MSAVEAVRLYSVAAAATQLDMSRVWVYDQIKAGKLRVVEFGDTRPHQRIRADDLQKFIDARTFGPV</sequence>
<comment type="caution">
    <text evidence="2">The sequence shown here is derived from an EMBL/GenBank/DDBJ whole genome shotgun (WGS) entry which is preliminary data.</text>
</comment>
<accession>A0ABY2J6U7</accession>
<dbReference type="GO" id="GO:0003677">
    <property type="term" value="F:DNA binding"/>
    <property type="evidence" value="ECO:0007669"/>
    <property type="project" value="UniProtKB-KW"/>
</dbReference>
<gene>
    <name evidence="2" type="ORF">E3O65_05260</name>
</gene>
<proteinExistence type="predicted"/>
<dbReference type="InterPro" id="IPR041657">
    <property type="entry name" value="HTH_17"/>
</dbReference>
<feature type="domain" description="Helix-turn-helix" evidence="1">
    <location>
        <begin position="9"/>
        <end position="61"/>
    </location>
</feature>
<reference evidence="2 3" key="1">
    <citation type="submission" date="2019-03" db="EMBL/GenBank/DDBJ databases">
        <title>Genomics of glacier-inhabiting Cryobacterium strains.</title>
        <authorList>
            <person name="Liu Q."/>
            <person name="Xin Y.-H."/>
        </authorList>
    </citation>
    <scope>NUCLEOTIDE SEQUENCE [LARGE SCALE GENOMIC DNA]</scope>
    <source>
        <strain evidence="2 3">TMT4-23</strain>
    </source>
</reference>
<keyword evidence="3" id="KW-1185">Reference proteome</keyword>